<sequence length="100" mass="11648">MDETTASPSNFRRTQSCRVPQTQFLTHTKLRVKTPESTVLLATKMFASLVVEDRSENNRNIYIHIFISINNMTSLFMLSFESGFFLNHRDYAVDKLYSFT</sequence>
<name>A0A0D8XQH7_DICVI</name>
<keyword evidence="1" id="KW-1133">Transmembrane helix</keyword>
<proteinExistence type="predicted"/>
<protein>
    <submittedName>
        <fullName evidence="2">Uncharacterized protein</fullName>
    </submittedName>
</protein>
<reference evidence="3" key="2">
    <citation type="journal article" date="2016" name="Sci. Rep.">
        <title>Dictyocaulus viviparus genome, variome and transcriptome elucidate lungworm biology and support future intervention.</title>
        <authorList>
            <person name="McNulty S.N."/>
            <person name="Strube C."/>
            <person name="Rosa B.A."/>
            <person name="Martin J.C."/>
            <person name="Tyagi R."/>
            <person name="Choi Y.J."/>
            <person name="Wang Q."/>
            <person name="Hallsworth Pepin K."/>
            <person name="Zhang X."/>
            <person name="Ozersky P."/>
            <person name="Wilson R.K."/>
            <person name="Sternberg P.W."/>
            <person name="Gasser R.B."/>
            <person name="Mitreva M."/>
        </authorList>
    </citation>
    <scope>NUCLEOTIDE SEQUENCE [LARGE SCALE GENOMIC DNA]</scope>
    <source>
        <strain evidence="3">HannoverDv2000</strain>
    </source>
</reference>
<evidence type="ECO:0000256" key="1">
    <source>
        <dbReference type="SAM" id="Phobius"/>
    </source>
</evidence>
<dbReference type="EMBL" id="KN716329">
    <property type="protein sequence ID" value="KJH46903.1"/>
    <property type="molecule type" value="Genomic_DNA"/>
</dbReference>
<keyword evidence="3" id="KW-1185">Reference proteome</keyword>
<keyword evidence="1" id="KW-0812">Transmembrane</keyword>
<gene>
    <name evidence="2" type="ORF">DICVIV_07029</name>
</gene>
<dbReference type="Proteomes" id="UP000053766">
    <property type="component" value="Unassembled WGS sequence"/>
</dbReference>
<dbReference type="AlphaFoldDB" id="A0A0D8XQH7"/>
<evidence type="ECO:0000313" key="3">
    <source>
        <dbReference type="Proteomes" id="UP000053766"/>
    </source>
</evidence>
<accession>A0A0D8XQH7</accession>
<feature type="transmembrane region" description="Helical" evidence="1">
    <location>
        <begin position="61"/>
        <end position="80"/>
    </location>
</feature>
<keyword evidence="1" id="KW-0472">Membrane</keyword>
<evidence type="ECO:0000313" key="2">
    <source>
        <dbReference type="EMBL" id="KJH46903.1"/>
    </source>
</evidence>
<organism evidence="2 3">
    <name type="scientific">Dictyocaulus viviparus</name>
    <name type="common">Bovine lungworm</name>
    <dbReference type="NCBI Taxonomy" id="29172"/>
    <lineage>
        <taxon>Eukaryota</taxon>
        <taxon>Metazoa</taxon>
        <taxon>Ecdysozoa</taxon>
        <taxon>Nematoda</taxon>
        <taxon>Chromadorea</taxon>
        <taxon>Rhabditida</taxon>
        <taxon>Rhabditina</taxon>
        <taxon>Rhabditomorpha</taxon>
        <taxon>Strongyloidea</taxon>
        <taxon>Metastrongylidae</taxon>
        <taxon>Dictyocaulus</taxon>
    </lineage>
</organism>
<reference evidence="2 3" key="1">
    <citation type="submission" date="2013-11" db="EMBL/GenBank/DDBJ databases">
        <title>Draft genome of the bovine lungworm Dictyocaulus viviparus.</title>
        <authorList>
            <person name="Mitreva M."/>
        </authorList>
    </citation>
    <scope>NUCLEOTIDE SEQUENCE [LARGE SCALE GENOMIC DNA]</scope>
    <source>
        <strain evidence="2 3">HannoverDv2000</strain>
    </source>
</reference>